<evidence type="ECO:0000256" key="1">
    <source>
        <dbReference type="ARBA" id="ARBA00022884"/>
    </source>
</evidence>
<keyword evidence="6" id="KW-1185">Reference proteome</keyword>
<name>A0A410QH73_9FIRM</name>
<dbReference type="InterPro" id="IPR002942">
    <property type="entry name" value="S4_RNA-bd"/>
</dbReference>
<dbReference type="SMART" id="SM00363">
    <property type="entry name" value="S4"/>
    <property type="match status" value="1"/>
</dbReference>
<dbReference type="KEGG" id="spoa:EQM13_09230"/>
<dbReference type="PANTHER" id="PTHR32319">
    <property type="entry name" value="BACTERIAL HEMOLYSIN-LIKE PROTEIN"/>
    <property type="match status" value="1"/>
</dbReference>
<dbReference type="PROSITE" id="PS50889">
    <property type="entry name" value="S4"/>
    <property type="match status" value="1"/>
</dbReference>
<dbReference type="Pfam" id="PF01728">
    <property type="entry name" value="FtsJ"/>
    <property type="match status" value="1"/>
</dbReference>
<evidence type="ECO:0000313" key="6">
    <source>
        <dbReference type="Proteomes" id="UP000287969"/>
    </source>
</evidence>
<evidence type="ECO:0000256" key="2">
    <source>
        <dbReference type="ARBA" id="ARBA00029460"/>
    </source>
</evidence>
<evidence type="ECO:0000313" key="5">
    <source>
        <dbReference type="EMBL" id="QAT63423.1"/>
    </source>
</evidence>
<dbReference type="NCBIfam" id="TIGR00478">
    <property type="entry name" value="tly"/>
    <property type="match status" value="1"/>
</dbReference>
<reference evidence="6" key="1">
    <citation type="submission" date="2019-01" db="EMBL/GenBank/DDBJ databases">
        <title>Draft genomes of a novel of Sporanaerobacter strains.</title>
        <authorList>
            <person name="Ma S."/>
        </authorList>
    </citation>
    <scope>NUCLEOTIDE SEQUENCE [LARGE SCALE GENOMIC DNA]</scope>
    <source>
        <strain evidence="6">NJN-17</strain>
    </source>
</reference>
<dbReference type="Gene3D" id="3.10.290.10">
    <property type="entry name" value="RNA-binding S4 domain"/>
    <property type="match status" value="1"/>
</dbReference>
<dbReference type="InterPro" id="IPR029063">
    <property type="entry name" value="SAM-dependent_MTases_sf"/>
</dbReference>
<gene>
    <name evidence="5" type="ORF">EQM13_09230</name>
</gene>
<dbReference type="OrthoDB" id="9784736at2"/>
<dbReference type="Gene3D" id="3.40.50.150">
    <property type="entry name" value="Vaccinia Virus protein VP39"/>
    <property type="match status" value="1"/>
</dbReference>
<dbReference type="PIRSF" id="PIRSF005578">
    <property type="entry name" value="TlyA"/>
    <property type="match status" value="1"/>
</dbReference>
<proteinExistence type="inferred from homology"/>
<sequence length="266" mass="29568">MQKRIDVLLTEKGFADSRERAKKIIKEGSVYVGTKKIDKPGEKIDEDSVIEVKKDPLVYVGRGGFKLEKAINEFNITLKGKSALDIGASTGGFTDCMLQKGAGIVVAIDVGYGQLDLKIRNNPKVIVKERTNIRYLKKEDLDVEGDFASVDVSFISLRLVLPVVKELLKGEGEMVALIKPQFEAGKNNVGKKGIVRDYKIHENVIIGLRDYCDSIGMGMCGLTYSPIKGKEGNTEYLSFIKKEWKTEEVVDNSRIKEVIKSAHKLL</sequence>
<evidence type="ECO:0000259" key="4">
    <source>
        <dbReference type="SMART" id="SM00363"/>
    </source>
</evidence>
<comment type="similarity">
    <text evidence="2">Belongs to the TlyA family.</text>
</comment>
<dbReference type="EMBL" id="CP035282">
    <property type="protein sequence ID" value="QAT63423.1"/>
    <property type="molecule type" value="Genomic_DNA"/>
</dbReference>
<dbReference type="PANTHER" id="PTHR32319:SF0">
    <property type="entry name" value="BACTERIAL HEMOLYSIN-LIKE PROTEIN"/>
    <property type="match status" value="1"/>
</dbReference>
<dbReference type="SUPFAM" id="SSF53335">
    <property type="entry name" value="S-adenosyl-L-methionine-dependent methyltransferases"/>
    <property type="match status" value="1"/>
</dbReference>
<feature type="domain" description="RNA-binding S4" evidence="4">
    <location>
        <begin position="3"/>
        <end position="68"/>
    </location>
</feature>
<dbReference type="GO" id="GO:0008168">
    <property type="term" value="F:methyltransferase activity"/>
    <property type="evidence" value="ECO:0007669"/>
    <property type="project" value="UniProtKB-KW"/>
</dbReference>
<dbReference type="InterPro" id="IPR004538">
    <property type="entry name" value="Hemolysin_A/TlyA"/>
</dbReference>
<keyword evidence="5" id="KW-0489">Methyltransferase</keyword>
<keyword evidence="1 3" id="KW-0694">RNA-binding</keyword>
<dbReference type="GO" id="GO:0032259">
    <property type="term" value="P:methylation"/>
    <property type="evidence" value="ECO:0007669"/>
    <property type="project" value="UniProtKB-KW"/>
</dbReference>
<accession>A0A410QH73</accession>
<protein>
    <submittedName>
        <fullName evidence="5">TlyA family RNA methyltransferase</fullName>
    </submittedName>
</protein>
<dbReference type="InterPro" id="IPR036986">
    <property type="entry name" value="S4_RNA-bd_sf"/>
</dbReference>
<keyword evidence="5" id="KW-0808">Transferase</keyword>
<dbReference type="Pfam" id="PF01479">
    <property type="entry name" value="S4"/>
    <property type="match status" value="1"/>
</dbReference>
<dbReference type="InterPro" id="IPR002877">
    <property type="entry name" value="RNA_MeTrfase_FtsJ_dom"/>
</dbReference>
<dbReference type="CDD" id="cd00165">
    <property type="entry name" value="S4"/>
    <property type="match status" value="1"/>
</dbReference>
<dbReference type="AlphaFoldDB" id="A0A410QH73"/>
<organism evidence="5 6">
    <name type="scientific">Acidilutibacter cellobiosedens</name>
    <dbReference type="NCBI Taxonomy" id="2507161"/>
    <lineage>
        <taxon>Bacteria</taxon>
        <taxon>Bacillati</taxon>
        <taxon>Bacillota</taxon>
        <taxon>Tissierellia</taxon>
        <taxon>Tissierellales</taxon>
        <taxon>Acidilutibacteraceae</taxon>
        <taxon>Acidilutibacter</taxon>
    </lineage>
</organism>
<dbReference type="Proteomes" id="UP000287969">
    <property type="component" value="Chromosome"/>
</dbReference>
<dbReference type="GO" id="GO:0003723">
    <property type="term" value="F:RNA binding"/>
    <property type="evidence" value="ECO:0007669"/>
    <property type="project" value="UniProtKB-KW"/>
</dbReference>
<dbReference type="InterPro" id="IPR047048">
    <property type="entry name" value="TlyA"/>
</dbReference>
<evidence type="ECO:0000256" key="3">
    <source>
        <dbReference type="PROSITE-ProRule" id="PRU00182"/>
    </source>
</evidence>